<dbReference type="EMBL" id="JACIEP010000002">
    <property type="protein sequence ID" value="MBB4034876.1"/>
    <property type="molecule type" value="Genomic_DNA"/>
</dbReference>
<protein>
    <submittedName>
        <fullName evidence="2">Uncharacterized protein</fullName>
    </submittedName>
</protein>
<sequence length="180" mass="21085">MNYWTDLYTEIAEKAKDKLPEIEWVDLWHDQISYLTEELPFSTPALFIGFSTIAIDDRGLLAQECDVQIDFYLFYETFSDTYHGSYNKDRALDYLNTLTRLHALFHGRSGTNYSEMRRVDMRREESGDTGNLYRISFQCKVVDYSAQVLYDEMQDPNRDLQIEKGGTPDKENEPPLYDVG</sequence>
<keyword evidence="3" id="KW-1185">Reference proteome</keyword>
<proteinExistence type="predicted"/>
<accession>A0A840CHV4</accession>
<feature type="region of interest" description="Disordered" evidence="1">
    <location>
        <begin position="159"/>
        <end position="180"/>
    </location>
</feature>
<organism evidence="2 3">
    <name type="scientific">Dysgonomonas hofstadii</name>
    <dbReference type="NCBI Taxonomy" id="637886"/>
    <lineage>
        <taxon>Bacteria</taxon>
        <taxon>Pseudomonadati</taxon>
        <taxon>Bacteroidota</taxon>
        <taxon>Bacteroidia</taxon>
        <taxon>Bacteroidales</taxon>
        <taxon>Dysgonomonadaceae</taxon>
        <taxon>Dysgonomonas</taxon>
    </lineage>
</organism>
<dbReference type="AlphaFoldDB" id="A0A840CHV4"/>
<dbReference type="RefSeq" id="WP_183305812.1">
    <property type="nucleotide sequence ID" value="NZ_JACIEP010000002.1"/>
</dbReference>
<evidence type="ECO:0000256" key="1">
    <source>
        <dbReference type="SAM" id="MobiDB-lite"/>
    </source>
</evidence>
<feature type="compositionally biased region" description="Basic and acidic residues" evidence="1">
    <location>
        <begin position="159"/>
        <end position="173"/>
    </location>
</feature>
<dbReference type="Proteomes" id="UP000555103">
    <property type="component" value="Unassembled WGS sequence"/>
</dbReference>
<reference evidence="2 3" key="1">
    <citation type="submission" date="2020-08" db="EMBL/GenBank/DDBJ databases">
        <title>Genomic Encyclopedia of Type Strains, Phase IV (KMG-IV): sequencing the most valuable type-strain genomes for metagenomic binning, comparative biology and taxonomic classification.</title>
        <authorList>
            <person name="Goeker M."/>
        </authorList>
    </citation>
    <scope>NUCLEOTIDE SEQUENCE [LARGE SCALE GENOMIC DNA]</scope>
    <source>
        <strain evidence="2 3">DSM 104969</strain>
    </source>
</reference>
<evidence type="ECO:0000313" key="2">
    <source>
        <dbReference type="EMBL" id="MBB4034876.1"/>
    </source>
</evidence>
<comment type="caution">
    <text evidence="2">The sequence shown here is derived from an EMBL/GenBank/DDBJ whole genome shotgun (WGS) entry which is preliminary data.</text>
</comment>
<name>A0A840CHV4_9BACT</name>
<evidence type="ECO:0000313" key="3">
    <source>
        <dbReference type="Proteomes" id="UP000555103"/>
    </source>
</evidence>
<gene>
    <name evidence="2" type="ORF">GGR21_000763</name>
</gene>